<dbReference type="EMBL" id="WIXE01012150">
    <property type="protein sequence ID" value="KAK5976172.1"/>
    <property type="molecule type" value="Genomic_DNA"/>
</dbReference>
<organism evidence="2 3">
    <name type="scientific">Trichostrongylus colubriformis</name>
    <name type="common">Black scour worm</name>
    <dbReference type="NCBI Taxonomy" id="6319"/>
    <lineage>
        <taxon>Eukaryota</taxon>
        <taxon>Metazoa</taxon>
        <taxon>Ecdysozoa</taxon>
        <taxon>Nematoda</taxon>
        <taxon>Chromadorea</taxon>
        <taxon>Rhabditida</taxon>
        <taxon>Rhabditina</taxon>
        <taxon>Rhabditomorpha</taxon>
        <taxon>Strongyloidea</taxon>
        <taxon>Trichostrongylidae</taxon>
        <taxon>Trichostrongylus</taxon>
    </lineage>
</organism>
<keyword evidence="3" id="KW-1185">Reference proteome</keyword>
<evidence type="ECO:0000313" key="2">
    <source>
        <dbReference type="EMBL" id="KAK5976172.1"/>
    </source>
</evidence>
<dbReference type="AlphaFoldDB" id="A0AAN8INT4"/>
<comment type="caution">
    <text evidence="2">The sequence shown here is derived from an EMBL/GenBank/DDBJ whole genome shotgun (WGS) entry which is preliminary data.</text>
</comment>
<protein>
    <submittedName>
        <fullName evidence="2">Uncharacterized protein</fullName>
    </submittedName>
</protein>
<proteinExistence type="predicted"/>
<accession>A0AAN8INT4</accession>
<feature type="region of interest" description="Disordered" evidence="1">
    <location>
        <begin position="90"/>
        <end position="111"/>
    </location>
</feature>
<name>A0AAN8INT4_TRICO</name>
<sequence>MDLRTDSTGLRGILASLMEASREIRANTKALRDVIDDNLETKSPARAECEMRLALCTAKIELKRMRSDVRRLEDYMVDVGRRLIISKASRSHLSPPKATAEPIKSDEQVIPKGPCSPPEAILANVDSAPHSPSQPLVADDVHFEREPKVKTVVRRLSRSRTPYRRLSLSASNADDTLLVDK</sequence>
<evidence type="ECO:0000313" key="3">
    <source>
        <dbReference type="Proteomes" id="UP001331761"/>
    </source>
</evidence>
<evidence type="ECO:0000256" key="1">
    <source>
        <dbReference type="SAM" id="MobiDB-lite"/>
    </source>
</evidence>
<gene>
    <name evidence="2" type="ORF">GCK32_004517</name>
</gene>
<reference evidence="2 3" key="1">
    <citation type="submission" date="2019-10" db="EMBL/GenBank/DDBJ databases">
        <title>Assembly and Annotation for the nematode Trichostrongylus colubriformis.</title>
        <authorList>
            <person name="Martin J."/>
        </authorList>
    </citation>
    <scope>NUCLEOTIDE SEQUENCE [LARGE SCALE GENOMIC DNA]</scope>
    <source>
        <strain evidence="2">G859</strain>
        <tissue evidence="2">Whole worm</tissue>
    </source>
</reference>
<dbReference type="Proteomes" id="UP001331761">
    <property type="component" value="Unassembled WGS sequence"/>
</dbReference>